<evidence type="ECO:0000313" key="8">
    <source>
        <dbReference type="EMBL" id="CAK8162476.1"/>
    </source>
</evidence>
<keyword evidence="3 4" id="KW-0648">Protein biosynthesis</keyword>
<evidence type="ECO:0000313" key="9">
    <source>
        <dbReference type="Proteomes" id="UP001314181"/>
    </source>
</evidence>
<comment type="function">
    <text evidence="4">IF-3 binds to the 30S ribosomal subunit and shifts the equilibrium between 70S ribosomes and their 50S and 30S subunits in favor of the free subunits, thus enhancing the availability of 30S subunits on which protein synthesis initiation begins.</text>
</comment>
<protein>
    <recommendedName>
        <fullName evidence="4 5">Translation initiation factor IF-3</fullName>
    </recommendedName>
</protein>
<comment type="subunit">
    <text evidence="4">Monomer.</text>
</comment>
<keyword evidence="2 4" id="KW-0396">Initiation factor</keyword>
<feature type="domain" description="Translation initiation factor 3 N-terminal" evidence="7">
    <location>
        <begin position="12"/>
        <end position="79"/>
    </location>
</feature>
<evidence type="ECO:0000256" key="1">
    <source>
        <dbReference type="ARBA" id="ARBA00005439"/>
    </source>
</evidence>
<feature type="domain" description="Translation initiation factor 3 C-terminal" evidence="6">
    <location>
        <begin position="87"/>
        <end position="161"/>
    </location>
</feature>
<dbReference type="Gene3D" id="3.30.110.10">
    <property type="entry name" value="Translation initiation factor 3 (IF-3), C-terminal domain"/>
    <property type="match status" value="1"/>
</dbReference>
<sequence>MANNRFDYKMLNMGIQASEVKLIDDDGNMLGIMSKENALKIAEEKGLDLVLISNAENTPVCKTIDYGKHKYNMQKKSQKTKKKQKNIELKELKIRPSIQQHDYQVKINKAKKFLTSGNKVKFIMRLRGRELMFKQHGHDLFVKINEDLLELGKISQQHSQKDLENGYLFCIYTPNTTK</sequence>
<dbReference type="InterPro" id="IPR001288">
    <property type="entry name" value="Translation_initiation_fac_3"/>
</dbReference>
<dbReference type="Pfam" id="PF00707">
    <property type="entry name" value="IF3_C"/>
    <property type="match status" value="1"/>
</dbReference>
<comment type="caution">
    <text evidence="8">The sequence shown here is derived from an EMBL/GenBank/DDBJ whole genome shotgun (WGS) entry which is preliminary data.</text>
</comment>
<dbReference type="SUPFAM" id="SSF55200">
    <property type="entry name" value="Translation initiation factor IF3, C-terminal domain"/>
    <property type="match status" value="1"/>
</dbReference>
<gene>
    <name evidence="4 8" type="primary">infC</name>
    <name evidence="8" type="ORF">CAXC1_160006</name>
</gene>
<keyword evidence="9" id="KW-1185">Reference proteome</keyword>
<dbReference type="PANTHER" id="PTHR10938">
    <property type="entry name" value="TRANSLATION INITIATION FACTOR IF-3"/>
    <property type="match status" value="1"/>
</dbReference>
<reference evidence="8 9" key="1">
    <citation type="submission" date="2024-01" db="EMBL/GenBank/DDBJ databases">
        <authorList>
            <person name="Kunselman E."/>
        </authorList>
    </citation>
    <scope>NUCLEOTIDE SEQUENCE [LARGE SCALE GENOMIC DNA]</scope>
    <source>
        <strain evidence="8">2 abalone samples</strain>
    </source>
</reference>
<evidence type="ECO:0000256" key="3">
    <source>
        <dbReference type="ARBA" id="ARBA00022917"/>
    </source>
</evidence>
<dbReference type="InterPro" id="IPR019815">
    <property type="entry name" value="Translation_initiation_fac_3_C"/>
</dbReference>
<evidence type="ECO:0000256" key="5">
    <source>
        <dbReference type="NCBIfam" id="TIGR00168"/>
    </source>
</evidence>
<organism evidence="8 9">
    <name type="scientific">Candidatus Xenohaliotis californiensis</name>
    <dbReference type="NCBI Taxonomy" id="84677"/>
    <lineage>
        <taxon>Bacteria</taxon>
        <taxon>Pseudomonadati</taxon>
        <taxon>Pseudomonadota</taxon>
        <taxon>Alphaproteobacteria</taxon>
        <taxon>Rickettsiales</taxon>
        <taxon>Anaplasmataceae</taxon>
        <taxon>Candidatus Xenohaliotis</taxon>
    </lineage>
</organism>
<dbReference type="InterPro" id="IPR019814">
    <property type="entry name" value="Translation_initiation_fac_3_N"/>
</dbReference>
<dbReference type="Gene3D" id="3.10.20.80">
    <property type="entry name" value="Translation initiation factor 3 (IF-3), N-terminal domain"/>
    <property type="match status" value="1"/>
</dbReference>
<dbReference type="PANTHER" id="PTHR10938:SF0">
    <property type="entry name" value="TRANSLATION INITIATION FACTOR IF-3, MITOCHONDRIAL"/>
    <property type="match status" value="1"/>
</dbReference>
<dbReference type="Pfam" id="PF05198">
    <property type="entry name" value="IF3_N"/>
    <property type="match status" value="1"/>
</dbReference>
<dbReference type="InterPro" id="IPR036787">
    <property type="entry name" value="T_IF-3_N_sf"/>
</dbReference>
<comment type="similarity">
    <text evidence="1 4">Belongs to the IF-3 family.</text>
</comment>
<keyword evidence="4" id="KW-0963">Cytoplasm</keyword>
<dbReference type="Proteomes" id="UP001314181">
    <property type="component" value="Unassembled WGS sequence"/>
</dbReference>
<evidence type="ECO:0000256" key="2">
    <source>
        <dbReference type="ARBA" id="ARBA00022540"/>
    </source>
</evidence>
<name>A0ABP0EU87_9RICK</name>
<proteinExistence type="inferred from homology"/>
<dbReference type="NCBIfam" id="TIGR00168">
    <property type="entry name" value="infC"/>
    <property type="match status" value="1"/>
</dbReference>
<evidence type="ECO:0000259" key="6">
    <source>
        <dbReference type="Pfam" id="PF00707"/>
    </source>
</evidence>
<evidence type="ECO:0000256" key="4">
    <source>
        <dbReference type="HAMAP-Rule" id="MF_00080"/>
    </source>
</evidence>
<dbReference type="InterPro" id="IPR036788">
    <property type="entry name" value="T_IF-3_C_sf"/>
</dbReference>
<dbReference type="GO" id="GO:0003743">
    <property type="term" value="F:translation initiation factor activity"/>
    <property type="evidence" value="ECO:0007669"/>
    <property type="project" value="UniProtKB-KW"/>
</dbReference>
<dbReference type="HAMAP" id="MF_00080">
    <property type="entry name" value="IF_3"/>
    <property type="match status" value="1"/>
</dbReference>
<evidence type="ECO:0000259" key="7">
    <source>
        <dbReference type="Pfam" id="PF05198"/>
    </source>
</evidence>
<dbReference type="SUPFAM" id="SSF54364">
    <property type="entry name" value="Translation initiation factor IF3, N-terminal domain"/>
    <property type="match status" value="1"/>
</dbReference>
<accession>A0ABP0EU87</accession>
<comment type="subcellular location">
    <subcellularLocation>
        <location evidence="4">Cytoplasm</location>
    </subcellularLocation>
</comment>
<dbReference type="EMBL" id="CAWVOK010000007">
    <property type="protein sequence ID" value="CAK8162476.1"/>
    <property type="molecule type" value="Genomic_DNA"/>
</dbReference>